<organism evidence="2 3">
    <name type="scientific">Salipiger mucosus DSM 16094</name>
    <dbReference type="NCBI Taxonomy" id="1123237"/>
    <lineage>
        <taxon>Bacteria</taxon>
        <taxon>Pseudomonadati</taxon>
        <taxon>Pseudomonadota</taxon>
        <taxon>Alphaproteobacteria</taxon>
        <taxon>Rhodobacterales</taxon>
        <taxon>Roseobacteraceae</taxon>
        <taxon>Salipiger</taxon>
    </lineage>
</organism>
<evidence type="ECO:0000313" key="2">
    <source>
        <dbReference type="EMBL" id="EPX82516.1"/>
    </source>
</evidence>
<dbReference type="EMBL" id="APVH01000021">
    <property type="protein sequence ID" value="EPX82516.1"/>
    <property type="molecule type" value="Genomic_DNA"/>
</dbReference>
<dbReference type="RefSeq" id="WP_021120246.1">
    <property type="nucleotide sequence ID" value="NZ_KE557275.1"/>
</dbReference>
<feature type="region of interest" description="Disordered" evidence="1">
    <location>
        <begin position="1"/>
        <end position="20"/>
    </location>
</feature>
<dbReference type="OrthoDB" id="651281at2"/>
<accession>S9QM24</accession>
<sequence>MPNPAKSNAPRAHAPISQPGWPDVGEAEAVVQTFLYDWIFDESRYLSYLNEVEYLSGLKRSDLGALELVSERHLQLLRDEFSPDFAKIMSEDNLNLPMSLEDSESYAAGLAEQLSEGPLSLEERDELLETEIPRDAEGRQEVYRPAPRDSSERFMLSLFMYTSFVRNSELIPDHEKRLHLANVLKSWAHVFYGSFLHIPSLVKHRSIVINGLRHVVIYPKKFSDDQVAKMIAISMPKELARLMFIFLGSEKLEAQLRQRDLADVDEPKISRFFRDCLYIDLKLRGWSKVPGQFNEHASGKKYFHEAMLSKASEVFRLGALDRRDSQNLEEYISSTFAKLYGDDRKDSERIRNKKKASLKRDQLLRVMRRGRDE</sequence>
<dbReference type="STRING" id="1123237.Salmuc_05266"/>
<dbReference type="HOGENOM" id="CLU_741644_0_0_5"/>
<reference evidence="3" key="1">
    <citation type="journal article" date="2014" name="Stand. Genomic Sci.">
        <title>Genome sequence of the exopolysaccharide-producing Salipiger mucosus type strain (DSM 16094(T)), a moderately halophilic member of the Roseobacter clade.</title>
        <authorList>
            <person name="Riedel T."/>
            <person name="Spring S."/>
            <person name="Fiebig A."/>
            <person name="Petersen J."/>
            <person name="Kyrpides N.C."/>
            <person name="Goker M."/>
            <person name="Klenk H.P."/>
        </authorList>
    </citation>
    <scope>NUCLEOTIDE SEQUENCE [LARGE SCALE GENOMIC DNA]</scope>
    <source>
        <strain evidence="3">DSM 16094</strain>
    </source>
</reference>
<dbReference type="Proteomes" id="UP000015347">
    <property type="component" value="Unassembled WGS sequence"/>
</dbReference>
<comment type="caution">
    <text evidence="2">The sequence shown here is derived from an EMBL/GenBank/DDBJ whole genome shotgun (WGS) entry which is preliminary data.</text>
</comment>
<evidence type="ECO:0000313" key="3">
    <source>
        <dbReference type="Proteomes" id="UP000015347"/>
    </source>
</evidence>
<protein>
    <submittedName>
        <fullName evidence="2">Uncharacterized protein</fullName>
    </submittedName>
</protein>
<keyword evidence="3" id="KW-1185">Reference proteome</keyword>
<dbReference type="AlphaFoldDB" id="S9QM24"/>
<proteinExistence type="predicted"/>
<gene>
    <name evidence="2" type="ORF">Salmuc_05266</name>
</gene>
<dbReference type="eggNOG" id="COG1409">
    <property type="taxonomic scope" value="Bacteria"/>
</dbReference>
<name>S9QM24_9RHOB</name>
<evidence type="ECO:0000256" key="1">
    <source>
        <dbReference type="SAM" id="MobiDB-lite"/>
    </source>
</evidence>